<dbReference type="InterPro" id="IPR005531">
    <property type="entry name" value="Asp23"/>
</dbReference>
<dbReference type="PANTHER" id="PTHR34297:SF1">
    <property type="entry name" value="ASP23_GLS24 FAMILY ENVELOPE STRESS RESPONSE PROTEIN"/>
    <property type="match status" value="1"/>
</dbReference>
<evidence type="ECO:0000256" key="1">
    <source>
        <dbReference type="ARBA" id="ARBA00005721"/>
    </source>
</evidence>
<dbReference type="AlphaFoldDB" id="A0A0R1HR32"/>
<comment type="caution">
    <text evidence="2">The sequence shown here is derived from an EMBL/GenBank/DDBJ whole genome shotgun (WGS) entry which is preliminary data.</text>
</comment>
<evidence type="ECO:0000313" key="2">
    <source>
        <dbReference type="EMBL" id="KRK49269.1"/>
    </source>
</evidence>
<organism evidence="2 3">
    <name type="scientific">Secundilactobacillus kimchicus JCM 15530</name>
    <dbReference type="NCBI Taxonomy" id="1302272"/>
    <lineage>
        <taxon>Bacteria</taxon>
        <taxon>Bacillati</taxon>
        <taxon>Bacillota</taxon>
        <taxon>Bacilli</taxon>
        <taxon>Lactobacillales</taxon>
        <taxon>Lactobacillaceae</taxon>
        <taxon>Secundilactobacillus</taxon>
    </lineage>
</organism>
<keyword evidence="3" id="KW-1185">Reference proteome</keyword>
<sequence>MILAEDTNIVLDADEPALGEIEVAPQVLEIIAGIAASSVDGVARMRGSFANSVNELFGRKERGKGVKLTFDANTLKADVYVYLNYGVAVPQVALAIQEEVKQQLLVMTDLETAEVNVHIEGVIPEKTTSAIDPNNLFGDQEDDAGDAK</sequence>
<name>A0A0R1HR32_9LACO</name>
<dbReference type="PANTHER" id="PTHR34297">
    <property type="entry name" value="HYPOTHETICAL CYTOSOLIC PROTEIN-RELATED"/>
    <property type="match status" value="1"/>
</dbReference>
<accession>A0A0R1HR32</accession>
<dbReference type="STRING" id="1302272.FC96_GL000192"/>
<comment type="similarity">
    <text evidence="1">Belongs to the asp23 family.</text>
</comment>
<dbReference type="EMBL" id="AZCX01000001">
    <property type="protein sequence ID" value="KRK49269.1"/>
    <property type="molecule type" value="Genomic_DNA"/>
</dbReference>
<proteinExistence type="inferred from homology"/>
<protein>
    <recommendedName>
        <fullName evidence="4">Alkaline shock protein</fullName>
    </recommendedName>
</protein>
<dbReference type="PATRIC" id="fig|1302272.5.peg.189"/>
<reference evidence="2 3" key="1">
    <citation type="journal article" date="2015" name="Genome Announc.">
        <title>Expanding the biotechnology potential of lactobacilli through comparative genomics of 213 strains and associated genera.</title>
        <authorList>
            <person name="Sun Z."/>
            <person name="Harris H.M."/>
            <person name="McCann A."/>
            <person name="Guo C."/>
            <person name="Argimon S."/>
            <person name="Zhang W."/>
            <person name="Yang X."/>
            <person name="Jeffery I.B."/>
            <person name="Cooney J.C."/>
            <person name="Kagawa T.F."/>
            <person name="Liu W."/>
            <person name="Song Y."/>
            <person name="Salvetti E."/>
            <person name="Wrobel A."/>
            <person name="Rasinkangas P."/>
            <person name="Parkhill J."/>
            <person name="Rea M.C."/>
            <person name="O'Sullivan O."/>
            <person name="Ritari J."/>
            <person name="Douillard F.P."/>
            <person name="Paul Ross R."/>
            <person name="Yang R."/>
            <person name="Briner A.E."/>
            <person name="Felis G.E."/>
            <person name="de Vos W.M."/>
            <person name="Barrangou R."/>
            <person name="Klaenhammer T.R."/>
            <person name="Caufield P.W."/>
            <person name="Cui Y."/>
            <person name="Zhang H."/>
            <person name="O'Toole P.W."/>
        </authorList>
    </citation>
    <scope>NUCLEOTIDE SEQUENCE [LARGE SCALE GENOMIC DNA]</scope>
    <source>
        <strain evidence="2 3">JCM 15530</strain>
    </source>
</reference>
<gene>
    <name evidence="2" type="ORF">FC96_GL000192</name>
</gene>
<evidence type="ECO:0008006" key="4">
    <source>
        <dbReference type="Google" id="ProtNLM"/>
    </source>
</evidence>
<dbReference type="Pfam" id="PF03780">
    <property type="entry name" value="Asp23"/>
    <property type="match status" value="1"/>
</dbReference>
<evidence type="ECO:0000313" key="3">
    <source>
        <dbReference type="Proteomes" id="UP000050911"/>
    </source>
</evidence>
<dbReference type="Proteomes" id="UP000050911">
    <property type="component" value="Unassembled WGS sequence"/>
</dbReference>